<evidence type="ECO:0000256" key="2">
    <source>
        <dbReference type="SAM" id="MobiDB-lite"/>
    </source>
</evidence>
<gene>
    <name evidence="3" type="ORF">PCON_04601</name>
</gene>
<accession>U4LSH6</accession>
<feature type="compositionally biased region" description="Low complexity" evidence="2">
    <location>
        <begin position="165"/>
        <end position="178"/>
    </location>
</feature>
<feature type="compositionally biased region" description="Low complexity" evidence="2">
    <location>
        <begin position="238"/>
        <end position="247"/>
    </location>
</feature>
<organism evidence="3 4">
    <name type="scientific">Pyronema omphalodes (strain CBS 100304)</name>
    <name type="common">Pyronema confluens</name>
    <dbReference type="NCBI Taxonomy" id="1076935"/>
    <lineage>
        <taxon>Eukaryota</taxon>
        <taxon>Fungi</taxon>
        <taxon>Dikarya</taxon>
        <taxon>Ascomycota</taxon>
        <taxon>Pezizomycotina</taxon>
        <taxon>Pezizomycetes</taxon>
        <taxon>Pezizales</taxon>
        <taxon>Pyronemataceae</taxon>
        <taxon>Pyronema</taxon>
    </lineage>
</organism>
<feature type="compositionally biased region" description="Polar residues" evidence="2">
    <location>
        <begin position="83"/>
        <end position="92"/>
    </location>
</feature>
<feature type="compositionally biased region" description="Acidic residues" evidence="2">
    <location>
        <begin position="440"/>
        <end position="450"/>
    </location>
</feature>
<feature type="region of interest" description="Disordered" evidence="2">
    <location>
        <begin position="79"/>
        <end position="178"/>
    </location>
</feature>
<reference evidence="3 4" key="1">
    <citation type="journal article" date="2013" name="PLoS Genet.">
        <title>The genome and development-dependent transcriptomes of Pyronema confluens: a window into fungal evolution.</title>
        <authorList>
            <person name="Traeger S."/>
            <person name="Altegoer F."/>
            <person name="Freitag M."/>
            <person name="Gabaldon T."/>
            <person name="Kempken F."/>
            <person name="Kumar A."/>
            <person name="Marcet-Houben M."/>
            <person name="Poggeler S."/>
            <person name="Stajich J.E."/>
            <person name="Nowrousian M."/>
        </authorList>
    </citation>
    <scope>NUCLEOTIDE SEQUENCE [LARGE SCALE GENOMIC DNA]</scope>
    <source>
        <strain evidence="4">CBS 100304</strain>
        <tissue evidence="3">Vegetative mycelium</tissue>
    </source>
</reference>
<evidence type="ECO:0000256" key="1">
    <source>
        <dbReference type="SAM" id="Coils"/>
    </source>
</evidence>
<keyword evidence="1" id="KW-0175">Coiled coil</keyword>
<feature type="region of interest" description="Disordered" evidence="2">
    <location>
        <begin position="440"/>
        <end position="459"/>
    </location>
</feature>
<protein>
    <submittedName>
        <fullName evidence="3">Uncharacterized protein</fullName>
    </submittedName>
</protein>
<feature type="coiled-coil region" evidence="1">
    <location>
        <begin position="629"/>
        <end position="656"/>
    </location>
</feature>
<feature type="compositionally biased region" description="Basic and acidic residues" evidence="2">
    <location>
        <begin position="116"/>
        <end position="134"/>
    </location>
</feature>
<evidence type="ECO:0000313" key="4">
    <source>
        <dbReference type="Proteomes" id="UP000018144"/>
    </source>
</evidence>
<dbReference type="Proteomes" id="UP000018144">
    <property type="component" value="Unassembled WGS sequence"/>
</dbReference>
<dbReference type="EMBL" id="HF936663">
    <property type="protein sequence ID" value="CCX34925.1"/>
    <property type="molecule type" value="Genomic_DNA"/>
</dbReference>
<feature type="compositionally biased region" description="Basic residues" evidence="2">
    <location>
        <begin position="248"/>
        <end position="259"/>
    </location>
</feature>
<feature type="region of interest" description="Disordered" evidence="2">
    <location>
        <begin position="302"/>
        <end position="345"/>
    </location>
</feature>
<evidence type="ECO:0000313" key="3">
    <source>
        <dbReference type="EMBL" id="CCX34925.1"/>
    </source>
</evidence>
<feature type="compositionally biased region" description="Low complexity" evidence="2">
    <location>
        <begin position="302"/>
        <end position="318"/>
    </location>
</feature>
<feature type="region of interest" description="Disordered" evidence="2">
    <location>
        <begin position="218"/>
        <end position="285"/>
    </location>
</feature>
<feature type="compositionally biased region" description="Basic and acidic residues" evidence="2">
    <location>
        <begin position="556"/>
        <end position="568"/>
    </location>
</feature>
<dbReference type="AlphaFoldDB" id="U4LSH6"/>
<sequence>MAKALKKKSPLYFGELISTRGHYKIDGTDDTIPLLPSDIDSPPLPTQPVVYSPISPKHRIEYYSLPIEEMGFFKFPLGKKKASQQTSDNPAEQASDKTTEQPSEQETMPDQQNSDKTAEQSTDKTSKQAAEETPKQAANNTPEKAAEQAIMPVQQSTDSAHEATSEPPSESALAPAPSSPVLEWPAEYLKHPYYKGFKGIDDEGLFNLIKEDLRAREQATVENNNEEAASSVKDSGYSETPKSPSLSSKKKRKNMKKAKKSSEVKPEPEPEVSAPVIAPKAESFDPKDALSASKVLANAPKALSADSKALSADSKALSTAPKAISAAPKNPYSAPKAPSPAAARTGSLSIISATRLPPGSANKNIRNEACRRLHALDPAALTALLSVESEAIKDGDAITPVANIAAKIKRFEQQKSALDKYCENYHKLSANPTIVVTESDDENDKDEEEQNFGSFSLNNANQPRGLWENRRYVEAYQRARLFMECDKLKERHETTWADAYETSETGRSAQDIKKAKDIAEEASKAYSDSLSNAVMLTKTLFAAAEEEEEIRVAMAEKKREKRKKQEALRKKKKNEAKKIQKEKLAEIKTEEEQRKTDEQMEGDKKLVVQLMMEDAKEFKQEAVGGKWSKEKLEMHIHAAKKRLKELEKLKRDTIEHIEYMEEVLVTYD</sequence>
<feature type="compositionally biased region" description="Low complexity" evidence="2">
    <location>
        <begin position="325"/>
        <end position="343"/>
    </location>
</feature>
<feature type="compositionally biased region" description="Polar residues" evidence="2">
    <location>
        <begin position="100"/>
        <end position="115"/>
    </location>
</feature>
<proteinExistence type="predicted"/>
<name>U4LSH6_PYROM</name>
<dbReference type="OrthoDB" id="10652487at2759"/>
<keyword evidence="4" id="KW-1185">Reference proteome</keyword>
<feature type="region of interest" description="Disordered" evidence="2">
    <location>
        <begin position="556"/>
        <end position="579"/>
    </location>
</feature>